<dbReference type="InterPro" id="IPR020807">
    <property type="entry name" value="PKS_DH"/>
</dbReference>
<feature type="region of interest" description="Disordered" evidence="3">
    <location>
        <begin position="1"/>
        <end position="56"/>
    </location>
</feature>
<dbReference type="SUPFAM" id="SSF55048">
    <property type="entry name" value="Probable ACP-binding domain of malonyl-CoA ACP transacylase"/>
    <property type="match status" value="1"/>
</dbReference>
<dbReference type="InterPro" id="IPR049552">
    <property type="entry name" value="PKS_DH_N"/>
</dbReference>
<gene>
    <name evidence="6" type="ORF">EVOR1521_LOCUS6912</name>
</gene>
<evidence type="ECO:0000259" key="5">
    <source>
        <dbReference type="SMART" id="SM00827"/>
    </source>
</evidence>
<keyword evidence="1" id="KW-0596">Phosphopantetheine</keyword>
<protein>
    <recommendedName>
        <fullName evidence="8">Malonyl-CoA:ACP transacylase (MAT) domain-containing protein</fullName>
    </recommendedName>
</protein>
<keyword evidence="7" id="KW-1185">Reference proteome</keyword>
<keyword evidence="2" id="KW-0597">Phosphoprotein</keyword>
<feature type="compositionally biased region" description="Polar residues" evidence="3">
    <location>
        <begin position="22"/>
        <end position="36"/>
    </location>
</feature>
<dbReference type="InterPro" id="IPR014043">
    <property type="entry name" value="Acyl_transferase_dom"/>
</dbReference>
<dbReference type="SMART" id="SM00827">
    <property type="entry name" value="PKS_AT"/>
    <property type="match status" value="1"/>
</dbReference>
<dbReference type="InterPro" id="IPR016035">
    <property type="entry name" value="Acyl_Trfase/lysoPLipase"/>
</dbReference>
<dbReference type="PANTHER" id="PTHR43775">
    <property type="entry name" value="FATTY ACID SYNTHASE"/>
    <property type="match status" value="1"/>
</dbReference>
<evidence type="ECO:0008006" key="8">
    <source>
        <dbReference type="Google" id="ProtNLM"/>
    </source>
</evidence>
<dbReference type="Pfam" id="PF21089">
    <property type="entry name" value="PKS_DH_N"/>
    <property type="match status" value="1"/>
</dbReference>
<evidence type="ECO:0000256" key="2">
    <source>
        <dbReference type="ARBA" id="ARBA00022553"/>
    </source>
</evidence>
<evidence type="ECO:0000256" key="3">
    <source>
        <dbReference type="SAM" id="MobiDB-lite"/>
    </source>
</evidence>
<dbReference type="InterPro" id="IPR016039">
    <property type="entry name" value="Thiolase-like"/>
</dbReference>
<evidence type="ECO:0000313" key="6">
    <source>
        <dbReference type="EMBL" id="CAJ1378346.1"/>
    </source>
</evidence>
<dbReference type="GO" id="GO:0004312">
    <property type="term" value="F:fatty acid synthase activity"/>
    <property type="evidence" value="ECO:0007669"/>
    <property type="project" value="TreeGrafter"/>
</dbReference>
<evidence type="ECO:0000259" key="4">
    <source>
        <dbReference type="SMART" id="SM00826"/>
    </source>
</evidence>
<comment type="caution">
    <text evidence="6">The sequence shown here is derived from an EMBL/GenBank/DDBJ whole genome shotgun (WGS) entry which is preliminary data.</text>
</comment>
<dbReference type="Gene3D" id="3.40.366.10">
    <property type="entry name" value="Malonyl-Coenzyme A Acyl Carrier Protein, domain 2"/>
    <property type="match status" value="1"/>
</dbReference>
<feature type="domain" description="Malonyl-CoA:ACP transacylase (MAT)" evidence="5">
    <location>
        <begin position="139"/>
        <end position="427"/>
    </location>
</feature>
<dbReference type="SMART" id="SM00826">
    <property type="entry name" value="PKS_DH"/>
    <property type="match status" value="1"/>
</dbReference>
<reference evidence="6" key="1">
    <citation type="submission" date="2023-08" db="EMBL/GenBank/DDBJ databases">
        <authorList>
            <person name="Chen Y."/>
            <person name="Shah S."/>
            <person name="Dougan E. K."/>
            <person name="Thang M."/>
            <person name="Chan C."/>
        </authorList>
    </citation>
    <scope>NUCLEOTIDE SEQUENCE</scope>
</reference>
<evidence type="ECO:0000313" key="7">
    <source>
        <dbReference type="Proteomes" id="UP001178507"/>
    </source>
</evidence>
<dbReference type="InterPro" id="IPR050091">
    <property type="entry name" value="PKS_NRPS_Biosynth_Enz"/>
</dbReference>
<evidence type="ECO:0000256" key="1">
    <source>
        <dbReference type="ARBA" id="ARBA00022450"/>
    </source>
</evidence>
<feature type="domain" description="Polyketide/metazoan fatty acid synthase-like dehydratase" evidence="4">
    <location>
        <begin position="460"/>
        <end position="605"/>
    </location>
</feature>
<proteinExistence type="predicted"/>
<dbReference type="Pfam" id="PF00698">
    <property type="entry name" value="Acyl_transf_1"/>
    <property type="match status" value="1"/>
</dbReference>
<sequence length="630" mass="67946">MSRHWDGPGRSHRGGCPAGGTWSAQRGATLAWSWQDQPGPPGGGSRLRRAREGDVQPAAWRSVCQPSLCRAESSPGAGDPGVVPGNCLCGEPLPWKGLGRRRVSSFGFGGTNAHAILKHSKQDSQGSGPLHEARQVAMLFTGQSEIRPELAKELLNDVAFREALQRCATLCTSYLDRNLLDIILDPQLSRSSALRSFAACFSLQFAMVELWRAKGVRPKAVLGHSLGEFAAAVAAGVMSLEDGLRLVTARGRLLDERCEEGAMAALFTSLAQVQAAHPEKLRLCIAAINGPSQVVVSGSRPDVEAMCQRFPGKSKMLDSRFAMHSMLPEVVAGVREEIKACTFGLPKVQFVSCMTGSLASEELTTADYWLSHDTATPVNFLAAMKALDATGCDTFVEIGPRPLLLRLGQSCCQAPGHLWLSTVTPERPAGESLVSTARALKAAVAALQPSCFPWVKPLVHPLLGQWKAESKCFRSKCPLSDSDGSAAARLFRQHRVLGEAVLPGASHLLLMAAAHLETQSPLPGGRFIELQDVTFQRAFVMPHDDPLTTEVMLEQEGLQILSRSKTEGQIHAQCRLARDWWEGQKPKDRCSTAWRNGKQSVSRSLRTPTGCWRGAGFTTGQALEASALGP</sequence>
<organism evidence="6 7">
    <name type="scientific">Effrenium voratum</name>
    <dbReference type="NCBI Taxonomy" id="2562239"/>
    <lineage>
        <taxon>Eukaryota</taxon>
        <taxon>Sar</taxon>
        <taxon>Alveolata</taxon>
        <taxon>Dinophyceae</taxon>
        <taxon>Suessiales</taxon>
        <taxon>Symbiodiniaceae</taxon>
        <taxon>Effrenium</taxon>
    </lineage>
</organism>
<dbReference type="SUPFAM" id="SSF52151">
    <property type="entry name" value="FabD/lysophospholipase-like"/>
    <property type="match status" value="1"/>
</dbReference>
<dbReference type="PANTHER" id="PTHR43775:SF37">
    <property type="entry name" value="SI:DKEY-61P9.11"/>
    <property type="match status" value="1"/>
</dbReference>
<dbReference type="InterPro" id="IPR001227">
    <property type="entry name" value="Ac_transferase_dom_sf"/>
</dbReference>
<accession>A0AA36MNG1</accession>
<dbReference type="Gene3D" id="3.10.129.110">
    <property type="entry name" value="Polyketide synthase dehydratase"/>
    <property type="match status" value="1"/>
</dbReference>
<dbReference type="EMBL" id="CAUJNA010000535">
    <property type="protein sequence ID" value="CAJ1378346.1"/>
    <property type="molecule type" value="Genomic_DNA"/>
</dbReference>
<dbReference type="Proteomes" id="UP001178507">
    <property type="component" value="Unassembled WGS sequence"/>
</dbReference>
<name>A0AA36MNG1_9DINO</name>
<dbReference type="AlphaFoldDB" id="A0AA36MNG1"/>
<dbReference type="Gene3D" id="3.40.47.10">
    <property type="match status" value="1"/>
</dbReference>
<dbReference type="InterPro" id="IPR016036">
    <property type="entry name" value="Malonyl_transacylase_ACP-bd"/>
</dbReference>
<dbReference type="InterPro" id="IPR042104">
    <property type="entry name" value="PKS_dehydratase_sf"/>
</dbReference>
<dbReference type="GO" id="GO:0006633">
    <property type="term" value="P:fatty acid biosynthetic process"/>
    <property type="evidence" value="ECO:0007669"/>
    <property type="project" value="TreeGrafter"/>
</dbReference>